<dbReference type="NCBIfam" id="NF008769">
    <property type="entry name" value="PRK11798.2-5"/>
    <property type="match status" value="1"/>
</dbReference>
<organism evidence="2">
    <name type="scientific">marine sediment metagenome</name>
    <dbReference type="NCBI Taxonomy" id="412755"/>
    <lineage>
        <taxon>unclassified sequences</taxon>
        <taxon>metagenomes</taxon>
        <taxon>ecological metagenomes</taxon>
    </lineage>
</organism>
<dbReference type="PANTHER" id="PTHR37486:SF1">
    <property type="entry name" value="STRINGENT STARVATION PROTEIN B"/>
    <property type="match status" value="1"/>
</dbReference>
<dbReference type="GO" id="GO:0005829">
    <property type="term" value="C:cytosol"/>
    <property type="evidence" value="ECO:0007669"/>
    <property type="project" value="TreeGrafter"/>
</dbReference>
<evidence type="ECO:0000313" key="2">
    <source>
        <dbReference type="EMBL" id="KKN14764.1"/>
    </source>
</evidence>
<dbReference type="GO" id="GO:0045732">
    <property type="term" value="P:positive regulation of protein catabolic process"/>
    <property type="evidence" value="ECO:0007669"/>
    <property type="project" value="TreeGrafter"/>
</dbReference>
<dbReference type="PANTHER" id="PTHR37486">
    <property type="entry name" value="STRINGENT STARVATION PROTEIN B"/>
    <property type="match status" value="1"/>
</dbReference>
<gene>
    <name evidence="2" type="ORF">LCGC14_0992860</name>
</gene>
<sequence length="136" mass="15323">MTPQKPYLIRAIHEWLLDNACTPYILVNTKFEGVEVPLEFVRDNRIVLNIEPEAVRDLNISNDWISFSARFAGKPMDIFIPTLAVQAIYGKENNEGMFFPEDDLPPPETTPPEPTKPKAEDTSSKPGGRPSLKVVK</sequence>
<dbReference type="InterPro" id="IPR036760">
    <property type="entry name" value="SspB-like_sf"/>
</dbReference>
<reference evidence="2" key="1">
    <citation type="journal article" date="2015" name="Nature">
        <title>Complex archaea that bridge the gap between prokaryotes and eukaryotes.</title>
        <authorList>
            <person name="Spang A."/>
            <person name="Saw J.H."/>
            <person name="Jorgensen S.L."/>
            <person name="Zaremba-Niedzwiedzka K."/>
            <person name="Martijn J."/>
            <person name="Lind A.E."/>
            <person name="van Eijk R."/>
            <person name="Schleper C."/>
            <person name="Guy L."/>
            <person name="Ettema T.J."/>
        </authorList>
    </citation>
    <scope>NUCLEOTIDE SEQUENCE</scope>
</reference>
<dbReference type="PIRSF" id="PIRSF005276">
    <property type="entry name" value="SspB"/>
    <property type="match status" value="1"/>
</dbReference>
<dbReference type="InterPro" id="IPR007481">
    <property type="entry name" value="SspB"/>
</dbReference>
<comment type="caution">
    <text evidence="2">The sequence shown here is derived from an EMBL/GenBank/DDBJ whole genome shotgun (WGS) entry which is preliminary data.</text>
</comment>
<proteinExistence type="predicted"/>
<protein>
    <recommendedName>
        <fullName evidence="3">Stringent starvation protein B</fullName>
    </recommendedName>
</protein>
<evidence type="ECO:0000256" key="1">
    <source>
        <dbReference type="SAM" id="MobiDB-lite"/>
    </source>
</evidence>
<name>A0A0F9N9Y6_9ZZZZ</name>
<dbReference type="Gene3D" id="2.30.30.220">
    <property type="entry name" value="SspB-like"/>
    <property type="match status" value="1"/>
</dbReference>
<evidence type="ECO:0008006" key="3">
    <source>
        <dbReference type="Google" id="ProtNLM"/>
    </source>
</evidence>
<dbReference type="Pfam" id="PF04386">
    <property type="entry name" value="SspB"/>
    <property type="match status" value="1"/>
</dbReference>
<feature type="region of interest" description="Disordered" evidence="1">
    <location>
        <begin position="95"/>
        <end position="136"/>
    </location>
</feature>
<dbReference type="GO" id="GO:0005840">
    <property type="term" value="C:ribosome"/>
    <property type="evidence" value="ECO:0007669"/>
    <property type="project" value="TreeGrafter"/>
</dbReference>
<dbReference type="EMBL" id="LAZR01003786">
    <property type="protein sequence ID" value="KKN14764.1"/>
    <property type="molecule type" value="Genomic_DNA"/>
</dbReference>
<accession>A0A0F9N9Y6</accession>
<dbReference type="AlphaFoldDB" id="A0A0F9N9Y6"/>
<dbReference type="SUPFAM" id="SSF101738">
    <property type="entry name" value="SspB-like"/>
    <property type="match status" value="1"/>
</dbReference>